<feature type="region of interest" description="Disordered" evidence="1">
    <location>
        <begin position="410"/>
        <end position="429"/>
    </location>
</feature>
<dbReference type="AlphaFoldDB" id="U6MLQ2"/>
<feature type="region of interest" description="Disordered" evidence="1">
    <location>
        <begin position="69"/>
        <end position="196"/>
    </location>
</feature>
<feature type="compositionally biased region" description="Low complexity" evidence="1">
    <location>
        <begin position="737"/>
        <end position="757"/>
    </location>
</feature>
<dbReference type="RefSeq" id="XP_013439922.1">
    <property type="nucleotide sequence ID" value="XM_013584468.1"/>
</dbReference>
<protein>
    <submittedName>
        <fullName evidence="2">Uncharacterized protein</fullName>
    </submittedName>
</protein>
<feature type="region of interest" description="Disordered" evidence="1">
    <location>
        <begin position="1"/>
        <end position="53"/>
    </location>
</feature>
<name>U6MLQ2_9EIME</name>
<dbReference type="GeneID" id="25472239"/>
<reference evidence="2" key="1">
    <citation type="submission" date="2013-10" db="EMBL/GenBank/DDBJ databases">
        <title>Genomic analysis of the causative agents of coccidiosis in chickens.</title>
        <authorList>
            <person name="Reid A.J."/>
            <person name="Blake D."/>
            <person name="Billington K."/>
            <person name="Browne H."/>
            <person name="Dunn M."/>
            <person name="Hung S."/>
            <person name="Kawahara F."/>
            <person name="Miranda-Saavedra D."/>
            <person name="Mourier T."/>
            <person name="Nagra H."/>
            <person name="Otto T.D."/>
            <person name="Rawlings N."/>
            <person name="Sanchez A."/>
            <person name="Sanders M."/>
            <person name="Subramaniam C."/>
            <person name="Tay Y."/>
            <person name="Dear P."/>
            <person name="Doerig C."/>
            <person name="Gruber A."/>
            <person name="Parkinson J."/>
            <person name="Shirley M."/>
            <person name="Wan K.L."/>
            <person name="Berriman M."/>
            <person name="Tomley F."/>
            <person name="Pain A."/>
        </authorList>
    </citation>
    <scope>NUCLEOTIDE SEQUENCE [LARGE SCALE GENOMIC DNA]</scope>
    <source>
        <strain evidence="2">Houghton</strain>
    </source>
</reference>
<dbReference type="OrthoDB" id="347390at2759"/>
<dbReference type="EMBL" id="HG722495">
    <property type="protein sequence ID" value="CDJ62560.1"/>
    <property type="molecule type" value="Genomic_DNA"/>
</dbReference>
<feature type="compositionally biased region" description="Basic residues" evidence="1">
    <location>
        <begin position="1057"/>
        <end position="1067"/>
    </location>
</feature>
<evidence type="ECO:0000313" key="2">
    <source>
        <dbReference type="EMBL" id="CDJ62560.1"/>
    </source>
</evidence>
<gene>
    <name evidence="2" type="ORF">ENH_00020660</name>
</gene>
<proteinExistence type="predicted"/>
<dbReference type="VEuPathDB" id="ToxoDB:ENH_00020660"/>
<evidence type="ECO:0000256" key="1">
    <source>
        <dbReference type="SAM" id="MobiDB-lite"/>
    </source>
</evidence>
<feature type="compositionally biased region" description="Low complexity" evidence="1">
    <location>
        <begin position="1"/>
        <end position="15"/>
    </location>
</feature>
<evidence type="ECO:0000313" key="3">
    <source>
        <dbReference type="Proteomes" id="UP000030754"/>
    </source>
</evidence>
<feature type="region of interest" description="Disordered" evidence="1">
    <location>
        <begin position="737"/>
        <end position="763"/>
    </location>
</feature>
<feature type="region of interest" description="Disordered" evidence="1">
    <location>
        <begin position="1037"/>
        <end position="1067"/>
    </location>
</feature>
<feature type="compositionally biased region" description="Polar residues" evidence="1">
    <location>
        <begin position="135"/>
        <end position="151"/>
    </location>
</feature>
<organism evidence="2 3">
    <name type="scientific">Eimeria necatrix</name>
    <dbReference type="NCBI Taxonomy" id="51315"/>
    <lineage>
        <taxon>Eukaryota</taxon>
        <taxon>Sar</taxon>
        <taxon>Alveolata</taxon>
        <taxon>Apicomplexa</taxon>
        <taxon>Conoidasida</taxon>
        <taxon>Coccidia</taxon>
        <taxon>Eucoccidiorida</taxon>
        <taxon>Eimeriorina</taxon>
        <taxon>Eimeriidae</taxon>
        <taxon>Eimeria</taxon>
    </lineage>
</organism>
<feature type="compositionally biased region" description="Low complexity" evidence="1">
    <location>
        <begin position="162"/>
        <end position="190"/>
    </location>
</feature>
<feature type="compositionally biased region" description="Low complexity" evidence="1">
    <location>
        <begin position="34"/>
        <end position="43"/>
    </location>
</feature>
<feature type="compositionally biased region" description="Polar residues" evidence="1">
    <location>
        <begin position="16"/>
        <end position="30"/>
    </location>
</feature>
<feature type="region of interest" description="Disordered" evidence="1">
    <location>
        <begin position="824"/>
        <end position="852"/>
    </location>
</feature>
<feature type="compositionally biased region" description="Low complexity" evidence="1">
    <location>
        <begin position="81"/>
        <end position="103"/>
    </location>
</feature>
<dbReference type="Proteomes" id="UP000030754">
    <property type="component" value="Unassembled WGS sequence"/>
</dbReference>
<keyword evidence="3" id="KW-1185">Reference proteome</keyword>
<sequence length="1101" mass="111986">MAAIATAAVPSASDAMTVSQLEGSSDSTDAALTPSAAPCAPAGEGAGDVAPASSSYSAQQLLLAPAKAGLGSESPGEFPFTQTGRGAATRSAGGRQATGRQASITSRGYGMRTKSMRSSSGASAVDHQRDAAETNADSGETPRNSRCSIISSHPPAFNSGTSPSSRGRGFRVSSRSAGEAAAAATPAAASEDSTGNRGFRHLAANASAAGAVCTTTQAISAATATEEAAATASATPTAALDYRGLRRSLRQALLANSVKAQTPGPGGNCSTGSEVALGGTAAVAAGSAPGVMTAGAGGGIGTAGAANGAAGGRRRMRQPHRQLLQSYVVGQQHRQAGPQADERTTCLAEWLDISSSTPCCCCGASCVSCTANCNGTAGSGGSSAQGSLGCATRSTGGGMRSVLEVYATAAARRDRQQRQQQQRAGSPVVAAQQKRKGLWDGISVCPSWFESSVEAEFPPSLCLMRPASPSRSAVFASQQASWEAEDMRDAAETAATTAGTPWPKGGTSCSFGGYGAATRSGGLVPLCCYCGLPLRPPAVSSLRAGNTESCCPLAAAAGAAASLGLDGWTQWCRCCTRVYGDLRLQHQRNATGLPFASFTLPKGQLRYLLLPADGAKDAPGGLGSVASAIAAAAVADPRRLKLIDDGVAMATDADADMAAASAIPNPNGSNGSVGSAASLRRTRSGHYLIRPPASRSSSRSNNLLDIVRFLGASCCWPSNTSGRSYVQPLARLQQKLTQLQQQHADHTQQQQHQPQQQRRPGAFVERAAASTELKQAAGADVTWAACTGFDTAAASPETVTVSLADATPAAPAAKVTAAAGAGLTPSAVGHSHDSQAQGSADSGEDNETPVDLADADLPNAAAAKAVGAAVQQFTATNTPRALDSEPQDCFDACQYLQAARETQAKRNGSAMTACTVVIPRVYMESNSACYVATAFDSVRQQLLQKRFSCAILGEQRAHALACQWLRWVYRGIAKAVRKSRLPDMQPHAASGVHGVPAAAAAMPQMESAYVDGVGTAVAPAASPGLIGTASGSWGIGRGAPAMDSGGMSQNQEQAHLRNGRQPKRRRRCGELLVSSDADEVQHLPIGAVAAAVDQGQQMPQA</sequence>
<accession>U6MLQ2</accession>
<reference evidence="2" key="2">
    <citation type="submission" date="2013-10" db="EMBL/GenBank/DDBJ databases">
        <authorList>
            <person name="Aslett M."/>
        </authorList>
    </citation>
    <scope>NUCLEOTIDE SEQUENCE [LARGE SCALE GENOMIC DNA]</scope>
    <source>
        <strain evidence="2">Houghton</strain>
    </source>
</reference>